<sequence>MIEQIIPHIQAQSKVKGIILSDHLYETVYDVSSRLYVVSAGVLHHIQEKDELVMFGYVKGGRSLRYSQFIFL</sequence>
<organism evidence="1 2">
    <name type="scientific">Fulvivirga sediminis</name>
    <dbReference type="NCBI Taxonomy" id="2803949"/>
    <lineage>
        <taxon>Bacteria</taxon>
        <taxon>Pseudomonadati</taxon>
        <taxon>Bacteroidota</taxon>
        <taxon>Cytophagia</taxon>
        <taxon>Cytophagales</taxon>
        <taxon>Fulvivirgaceae</taxon>
        <taxon>Fulvivirga</taxon>
    </lineage>
</organism>
<dbReference type="EMBL" id="JAESIY010000004">
    <property type="protein sequence ID" value="MBL3656283.1"/>
    <property type="molecule type" value="Genomic_DNA"/>
</dbReference>
<protein>
    <submittedName>
        <fullName evidence="1">Uncharacterized protein</fullName>
    </submittedName>
</protein>
<dbReference type="RefSeq" id="WP_202244072.1">
    <property type="nucleotide sequence ID" value="NZ_JAESIY010000004.1"/>
</dbReference>
<evidence type="ECO:0000313" key="2">
    <source>
        <dbReference type="Proteomes" id="UP000659388"/>
    </source>
</evidence>
<reference evidence="1" key="1">
    <citation type="submission" date="2021-01" db="EMBL/GenBank/DDBJ databases">
        <title>Fulvivirga kasyanovii gen. nov., sp nov., a novel member of the phylum Bacteroidetes isolated from seawater in a mussel farm.</title>
        <authorList>
            <person name="Zhao L.-H."/>
            <person name="Wang Z.-J."/>
        </authorList>
    </citation>
    <scope>NUCLEOTIDE SEQUENCE</scope>
    <source>
        <strain evidence="1">2943</strain>
    </source>
</reference>
<accession>A0A937F979</accession>
<proteinExistence type="predicted"/>
<gene>
    <name evidence="1" type="ORF">JL102_09090</name>
</gene>
<keyword evidence="2" id="KW-1185">Reference proteome</keyword>
<dbReference type="AlphaFoldDB" id="A0A937F979"/>
<name>A0A937F979_9BACT</name>
<evidence type="ECO:0000313" key="1">
    <source>
        <dbReference type="EMBL" id="MBL3656283.1"/>
    </source>
</evidence>
<comment type="caution">
    <text evidence="1">The sequence shown here is derived from an EMBL/GenBank/DDBJ whole genome shotgun (WGS) entry which is preliminary data.</text>
</comment>
<dbReference type="Proteomes" id="UP000659388">
    <property type="component" value="Unassembled WGS sequence"/>
</dbReference>